<dbReference type="InterPro" id="IPR007127">
    <property type="entry name" value="RNA_pol_sigma_70_r1_1"/>
</dbReference>
<proteinExistence type="predicted"/>
<keyword evidence="3" id="KW-1185">Reference proteome</keyword>
<comment type="caution">
    <text evidence="2">The sequence shown here is derived from an EMBL/GenBank/DDBJ whole genome shotgun (WGS) entry which is preliminary data.</text>
</comment>
<dbReference type="InterPro" id="IPR042189">
    <property type="entry name" value="RNA_pol_sigma_70_r1_1_sf"/>
</dbReference>
<dbReference type="Pfam" id="PF03979">
    <property type="entry name" value="Sigma70_r1_1"/>
    <property type="match status" value="2"/>
</dbReference>
<dbReference type="Proteomes" id="UP001526430">
    <property type="component" value="Unassembled WGS sequence"/>
</dbReference>
<reference evidence="2 3" key="1">
    <citation type="submission" date="2022-10" db="EMBL/GenBank/DDBJ databases">
        <title>Roseococcus glaciei nov., sp. nov., isolated from glacier.</title>
        <authorList>
            <person name="Liu Q."/>
            <person name="Xin Y.-H."/>
        </authorList>
    </citation>
    <scope>NUCLEOTIDE SEQUENCE [LARGE SCALE GENOMIC DNA]</scope>
    <source>
        <strain evidence="2 3">MDT2-1-1</strain>
    </source>
</reference>
<protein>
    <recommendedName>
        <fullName evidence="1">RNA polymerase sigma factor 70 region 1.1 domain-containing protein</fullName>
    </recommendedName>
</protein>
<dbReference type="RefSeq" id="WP_301592628.1">
    <property type="nucleotide sequence ID" value="NZ_JAPFQI010000036.1"/>
</dbReference>
<feature type="domain" description="RNA polymerase sigma factor 70 region 1.1" evidence="1">
    <location>
        <begin position="8"/>
        <end position="66"/>
    </location>
</feature>
<evidence type="ECO:0000259" key="1">
    <source>
        <dbReference type="Pfam" id="PF03979"/>
    </source>
</evidence>
<evidence type="ECO:0000313" key="2">
    <source>
        <dbReference type="EMBL" id="MCW8088403.1"/>
    </source>
</evidence>
<dbReference type="EMBL" id="JAPFQI010000036">
    <property type="protein sequence ID" value="MCW8088403.1"/>
    <property type="molecule type" value="Genomic_DNA"/>
</dbReference>
<evidence type="ECO:0000313" key="3">
    <source>
        <dbReference type="Proteomes" id="UP001526430"/>
    </source>
</evidence>
<sequence length="182" mass="19130">MELILDAEAAAIRRLIVAGKERGYVTVHKMNATLPSGVAALELVEDTLAILRDFGITILKEGPKDGEAAPREPHGLLGPLPLQASVEASFDPNQTDDDFGKVGGTMTLEAWTPEVERLIIRGRVVGHVTVAEVNAALLCTNVSAETVKAPLAALSEAGVNVIEGEDEPLPDDRSAAFEGKAG</sequence>
<dbReference type="Gene3D" id="1.10.220.120">
    <property type="entry name" value="Sigma-70 factor, region 1.1"/>
    <property type="match status" value="2"/>
</dbReference>
<organism evidence="2 3">
    <name type="scientific">Sabulicella glaciei</name>
    <dbReference type="NCBI Taxonomy" id="2984948"/>
    <lineage>
        <taxon>Bacteria</taxon>
        <taxon>Pseudomonadati</taxon>
        <taxon>Pseudomonadota</taxon>
        <taxon>Alphaproteobacteria</taxon>
        <taxon>Acetobacterales</taxon>
        <taxon>Acetobacteraceae</taxon>
        <taxon>Sabulicella</taxon>
    </lineage>
</organism>
<feature type="domain" description="RNA polymerase sigma factor 70 region 1.1" evidence="1">
    <location>
        <begin position="114"/>
        <end position="166"/>
    </location>
</feature>
<accession>A0ABT3P2I7</accession>
<name>A0ABT3P2I7_9PROT</name>
<gene>
    <name evidence="2" type="ORF">OF850_22745</name>
</gene>